<dbReference type="HOGENOM" id="CLU_055474_1_0_1"/>
<dbReference type="STRING" id="1003232.J8ZQ61"/>
<protein>
    <submittedName>
        <fullName evidence="2">Uncharacterized protein</fullName>
    </submittedName>
</protein>
<feature type="coiled-coil region" evidence="1">
    <location>
        <begin position="153"/>
        <end position="281"/>
    </location>
</feature>
<dbReference type="OMA" id="KMPRPVF"/>
<keyword evidence="3" id="KW-1185">Reference proteome</keyword>
<dbReference type="OrthoDB" id="2195113at2759"/>
<evidence type="ECO:0000313" key="3">
    <source>
        <dbReference type="Proteomes" id="UP000003163"/>
    </source>
</evidence>
<organism evidence="2 3">
    <name type="scientific">Edhazardia aedis (strain USNM 41457)</name>
    <name type="common">Microsporidian parasite</name>
    <dbReference type="NCBI Taxonomy" id="1003232"/>
    <lineage>
        <taxon>Eukaryota</taxon>
        <taxon>Fungi</taxon>
        <taxon>Fungi incertae sedis</taxon>
        <taxon>Microsporidia</taxon>
        <taxon>Edhazardia</taxon>
    </lineage>
</organism>
<sequence length="412" mass="48083">MEEVPKERKRRVPGIQEHIKQLVSLKNDITKIQNEISDYEQRINEEFAKQRNNDERNALYSEKDAISREIDALSAEKEMVNSELKILLDESKKLKDEMSEHKKSKFDNPVSIQAKMTEIENKIISERLTAKKEAEYRQILLEMKRKLSNLGNLQGKEAQVGSLEDQIKAKKQNLFEVNKVLKERLFEMRELKDHLNKLKEKGREKSPLILSYEQKISDLKKLKEEKNKIKQSVHETIKQIEDEHNKHLAEIEKVTKMEADLKDQKAKIKRLNEEAVKLEEERANFDPNKFDTIISAVSKLNSTANMPISLIQKLAENGVSLPKSKDDIQSVITQLNKKKEEFVSQVSAKTREFNLAITQKRAEIEEQRKILSEMPVPEVKLRDLYLKDGFKKDDRFGAPMIKQERDVKKRIG</sequence>
<accession>J8ZQ61</accession>
<name>J8ZQ61_EDHAE</name>
<dbReference type="Proteomes" id="UP000003163">
    <property type="component" value="Unassembled WGS sequence"/>
</dbReference>
<comment type="caution">
    <text evidence="2">The sequence shown here is derived from an EMBL/GenBank/DDBJ whole genome shotgun (WGS) entry which is preliminary data.</text>
</comment>
<dbReference type="InParanoid" id="J8ZQ61"/>
<evidence type="ECO:0000256" key="1">
    <source>
        <dbReference type="SAM" id="Coils"/>
    </source>
</evidence>
<evidence type="ECO:0000313" key="2">
    <source>
        <dbReference type="EMBL" id="EJW01833.1"/>
    </source>
</evidence>
<dbReference type="EMBL" id="AFBI03000109">
    <property type="protein sequence ID" value="EJW01833.1"/>
    <property type="molecule type" value="Genomic_DNA"/>
</dbReference>
<proteinExistence type="predicted"/>
<reference evidence="3" key="2">
    <citation type="submission" date="2015-07" db="EMBL/GenBank/DDBJ databases">
        <title>Contrasting host-pathogen interactions and genome evolution in two generalist and specialist microsporidian pathogens of mosquitoes.</title>
        <authorList>
            <consortium name="The Broad Institute Genomics Platform"/>
            <consortium name="The Broad Institute Genome Sequencing Center for Infectious Disease"/>
            <person name="Cuomo C.A."/>
            <person name="Sanscrainte N.D."/>
            <person name="Goldberg J.M."/>
            <person name="Heiman D."/>
            <person name="Young S."/>
            <person name="Zeng Q."/>
            <person name="Becnel J.J."/>
            <person name="Birren B.W."/>
        </authorList>
    </citation>
    <scope>NUCLEOTIDE SEQUENCE [LARGE SCALE GENOMIC DNA]</scope>
    <source>
        <strain evidence="3">USNM 41457</strain>
    </source>
</reference>
<dbReference type="VEuPathDB" id="MicrosporidiaDB:EDEG_03679"/>
<feature type="coiled-coil region" evidence="1">
    <location>
        <begin position="15"/>
        <end position="104"/>
    </location>
</feature>
<dbReference type="AlphaFoldDB" id="J8ZQ61"/>
<reference evidence="2 3" key="1">
    <citation type="submission" date="2011-08" db="EMBL/GenBank/DDBJ databases">
        <authorList>
            <person name="Liu Z.J."/>
            <person name="Shi F.L."/>
            <person name="Lu J.Q."/>
            <person name="Li M."/>
            <person name="Wang Z.L."/>
        </authorList>
    </citation>
    <scope>NUCLEOTIDE SEQUENCE [LARGE SCALE GENOMIC DNA]</scope>
    <source>
        <strain evidence="2 3">USNM 41457</strain>
    </source>
</reference>
<gene>
    <name evidence="2" type="ORF">EDEG_03679</name>
</gene>
<keyword evidence="1" id="KW-0175">Coiled coil</keyword>